<keyword evidence="2" id="KW-1185">Reference proteome</keyword>
<evidence type="ECO:0000313" key="2">
    <source>
        <dbReference type="Proteomes" id="UP000185728"/>
    </source>
</evidence>
<proteinExistence type="predicted"/>
<comment type="caution">
    <text evidence="1">The sequence shown here is derived from an EMBL/GenBank/DDBJ whole genome shotgun (WGS) entry which is preliminary data.</text>
</comment>
<dbReference type="EMBL" id="FTOB01000009">
    <property type="protein sequence ID" value="SIT08884.1"/>
    <property type="molecule type" value="Genomic_DNA"/>
</dbReference>
<gene>
    <name evidence="1" type="ORF">SAMN05421766_10962</name>
</gene>
<reference evidence="1 2" key="1">
    <citation type="submission" date="2017-01" db="EMBL/GenBank/DDBJ databases">
        <authorList>
            <person name="Varghese N."/>
            <person name="Submissions S."/>
        </authorList>
    </citation>
    <scope>NUCLEOTIDE SEQUENCE [LARGE SCALE GENOMIC DNA]</scope>
    <source>
        <strain evidence="1 2">DSM 2061</strain>
    </source>
</reference>
<dbReference type="Proteomes" id="UP000185728">
    <property type="component" value="Unassembled WGS sequence"/>
</dbReference>
<name>A0ABY1L5N5_9FLAO</name>
<protein>
    <submittedName>
        <fullName evidence="1">Uncharacterized protein</fullName>
    </submittedName>
</protein>
<organism evidence="1 2">
    <name type="scientific">Zobellia uliginosa</name>
    <dbReference type="NCBI Taxonomy" id="143224"/>
    <lineage>
        <taxon>Bacteria</taxon>
        <taxon>Pseudomonadati</taxon>
        <taxon>Bacteroidota</taxon>
        <taxon>Flavobacteriia</taxon>
        <taxon>Flavobacteriales</taxon>
        <taxon>Flavobacteriaceae</taxon>
        <taxon>Zobellia</taxon>
    </lineage>
</organism>
<evidence type="ECO:0000313" key="1">
    <source>
        <dbReference type="EMBL" id="SIT08884.1"/>
    </source>
</evidence>
<sequence length="72" mass="7750">MPINGLRATPMIGGAAVASGAIVTKLGLQDKIVHFSYNNFIDAPAGPDAENELKISCDGLVERWNFDPKVFF</sequence>
<accession>A0ABY1L5N5</accession>